<comment type="caution">
    <text evidence="1">The sequence shown here is derived from an EMBL/GenBank/DDBJ whole genome shotgun (WGS) entry which is preliminary data.</text>
</comment>
<accession>A0AAV9DRP4</accession>
<sequence>MRGITKLPVKNILKQMYPAEGAMRMIAILTPRKHDDGEFKDEHVLLMKGKVGPIVAFSRPPPLPPFIGPLIALSLLEMGLSGDDE</sequence>
<evidence type="ECO:0000313" key="1">
    <source>
        <dbReference type="EMBL" id="KAK1303459.1"/>
    </source>
</evidence>
<reference evidence="1" key="1">
    <citation type="journal article" date="2023" name="Nat. Commun.">
        <title>Diploid and tetraploid genomes of Acorus and the evolution of monocots.</title>
        <authorList>
            <person name="Ma L."/>
            <person name="Liu K.W."/>
            <person name="Li Z."/>
            <person name="Hsiao Y.Y."/>
            <person name="Qi Y."/>
            <person name="Fu T."/>
            <person name="Tang G.D."/>
            <person name="Zhang D."/>
            <person name="Sun W.H."/>
            <person name="Liu D.K."/>
            <person name="Li Y."/>
            <person name="Chen G.Z."/>
            <person name="Liu X.D."/>
            <person name="Liao X.Y."/>
            <person name="Jiang Y.T."/>
            <person name="Yu X."/>
            <person name="Hao Y."/>
            <person name="Huang J."/>
            <person name="Zhao X.W."/>
            <person name="Ke S."/>
            <person name="Chen Y.Y."/>
            <person name="Wu W.L."/>
            <person name="Hsu J.L."/>
            <person name="Lin Y.F."/>
            <person name="Huang M.D."/>
            <person name="Li C.Y."/>
            <person name="Huang L."/>
            <person name="Wang Z.W."/>
            <person name="Zhao X."/>
            <person name="Zhong W.Y."/>
            <person name="Peng D.H."/>
            <person name="Ahmad S."/>
            <person name="Lan S."/>
            <person name="Zhang J.S."/>
            <person name="Tsai W.C."/>
            <person name="Van de Peer Y."/>
            <person name="Liu Z.J."/>
        </authorList>
    </citation>
    <scope>NUCLEOTIDE SEQUENCE</scope>
    <source>
        <strain evidence="1">CP</strain>
    </source>
</reference>
<reference evidence="1" key="2">
    <citation type="submission" date="2023-06" db="EMBL/GenBank/DDBJ databases">
        <authorList>
            <person name="Ma L."/>
            <person name="Liu K.-W."/>
            <person name="Li Z."/>
            <person name="Hsiao Y.-Y."/>
            <person name="Qi Y."/>
            <person name="Fu T."/>
            <person name="Tang G."/>
            <person name="Zhang D."/>
            <person name="Sun W.-H."/>
            <person name="Liu D.-K."/>
            <person name="Li Y."/>
            <person name="Chen G.-Z."/>
            <person name="Liu X.-D."/>
            <person name="Liao X.-Y."/>
            <person name="Jiang Y.-T."/>
            <person name="Yu X."/>
            <person name="Hao Y."/>
            <person name="Huang J."/>
            <person name="Zhao X.-W."/>
            <person name="Ke S."/>
            <person name="Chen Y.-Y."/>
            <person name="Wu W.-L."/>
            <person name="Hsu J.-L."/>
            <person name="Lin Y.-F."/>
            <person name="Huang M.-D."/>
            <person name="Li C.-Y."/>
            <person name="Huang L."/>
            <person name="Wang Z.-W."/>
            <person name="Zhao X."/>
            <person name="Zhong W.-Y."/>
            <person name="Peng D.-H."/>
            <person name="Ahmad S."/>
            <person name="Lan S."/>
            <person name="Zhang J.-S."/>
            <person name="Tsai W.-C."/>
            <person name="Van De Peer Y."/>
            <person name="Liu Z.-J."/>
        </authorList>
    </citation>
    <scope>NUCLEOTIDE SEQUENCE</scope>
    <source>
        <strain evidence="1">CP</strain>
        <tissue evidence="1">Leaves</tissue>
    </source>
</reference>
<dbReference type="AlphaFoldDB" id="A0AAV9DRP4"/>
<name>A0AAV9DRP4_ACOCL</name>
<keyword evidence="2" id="KW-1185">Reference proteome</keyword>
<dbReference type="EMBL" id="JAUJYO010000011">
    <property type="protein sequence ID" value="KAK1303459.1"/>
    <property type="molecule type" value="Genomic_DNA"/>
</dbReference>
<proteinExistence type="predicted"/>
<organism evidence="1 2">
    <name type="scientific">Acorus calamus</name>
    <name type="common">Sweet flag</name>
    <dbReference type="NCBI Taxonomy" id="4465"/>
    <lineage>
        <taxon>Eukaryota</taxon>
        <taxon>Viridiplantae</taxon>
        <taxon>Streptophyta</taxon>
        <taxon>Embryophyta</taxon>
        <taxon>Tracheophyta</taxon>
        <taxon>Spermatophyta</taxon>
        <taxon>Magnoliopsida</taxon>
        <taxon>Liliopsida</taxon>
        <taxon>Acoraceae</taxon>
        <taxon>Acorus</taxon>
    </lineage>
</organism>
<gene>
    <name evidence="1" type="ORF">QJS10_CPB11g00796</name>
</gene>
<protein>
    <submittedName>
        <fullName evidence="1">Uncharacterized protein</fullName>
    </submittedName>
</protein>
<dbReference type="Proteomes" id="UP001180020">
    <property type="component" value="Unassembled WGS sequence"/>
</dbReference>
<evidence type="ECO:0000313" key="2">
    <source>
        <dbReference type="Proteomes" id="UP001180020"/>
    </source>
</evidence>